<evidence type="ECO:0000313" key="4">
    <source>
        <dbReference type="EMBL" id="SZX61370.1"/>
    </source>
</evidence>
<evidence type="ECO:0000256" key="2">
    <source>
        <dbReference type="SAM" id="Phobius"/>
    </source>
</evidence>
<dbReference type="STRING" id="3088.A0A383V8T9"/>
<protein>
    <recommendedName>
        <fullName evidence="3">PhoD-like phosphatase metallophosphatase domain-containing protein</fullName>
    </recommendedName>
</protein>
<gene>
    <name evidence="4" type="ORF">BQ4739_LOCUS1870</name>
</gene>
<sequence>MSLQLEQDSDQLLGAGAAASASDRPRWWRKEDGFLSITSSQPGNLKSSTRRSVPIWMLVLTLAALLLSVVSLAVSVAKTSGPAAAAAAGAQQQSRPAAAWPQIKRIAFSSCTSYDLRPQPIWTEGVIPSNPDAWVWLGDITYMDDPLLDCAQVPSFPECQCEADFMKRPPFQCYAGDIEHARTRMLHQLSIPEYQAFLAFMCPGYQASGLFPPLGSDPSMCPRPIFGTYDDHDFGWNNGNGRNPNKHEIKNIYLDGIGERRDSPRRGSNNGLQAAYTLPGPGSSSSSSSSSRSSSSSSGLVDEIQLVLLDERYFRETLPCSIRRDWCTAVLHNSSHPETLQPSKGDVAFCVDFLLGGGLGQGGSCCSKDDEWSVWCSKMARLHVHQPVRHELCDPTSAAFGQRLLLLDTDNTTVLPLSDDLWTNRQQQLSRRLLEATSSPICEVLGLQQRQWLQQTLQNSTAALNIIASGSVLAGSVGWREGQYSNACSGDDFGCWQRAQVNLLHTIANASGCSVVITGDFHYSDLKVVQPGVERGYAQQLQTGKLAKPVYQAMGSGMTYSTAEHKGSHVPCTNSYREDRTGLRPLGRCSYVSDPGFSMLEVDWQARVVSLSVRNHTNGEVAYGVDGSRQLIQFSLDTCELLKD</sequence>
<keyword evidence="5" id="KW-1185">Reference proteome</keyword>
<organism evidence="4 5">
    <name type="scientific">Tetradesmus obliquus</name>
    <name type="common">Green alga</name>
    <name type="synonym">Acutodesmus obliquus</name>
    <dbReference type="NCBI Taxonomy" id="3088"/>
    <lineage>
        <taxon>Eukaryota</taxon>
        <taxon>Viridiplantae</taxon>
        <taxon>Chlorophyta</taxon>
        <taxon>core chlorophytes</taxon>
        <taxon>Chlorophyceae</taxon>
        <taxon>CS clade</taxon>
        <taxon>Sphaeropleales</taxon>
        <taxon>Scenedesmaceae</taxon>
        <taxon>Tetradesmus</taxon>
    </lineage>
</organism>
<feature type="transmembrane region" description="Helical" evidence="2">
    <location>
        <begin position="55"/>
        <end position="77"/>
    </location>
</feature>
<dbReference type="AlphaFoldDB" id="A0A383V8T9"/>
<dbReference type="SUPFAM" id="SSF56300">
    <property type="entry name" value="Metallo-dependent phosphatases"/>
    <property type="match status" value="1"/>
</dbReference>
<keyword evidence="2" id="KW-0472">Membrane</keyword>
<dbReference type="Pfam" id="PF09423">
    <property type="entry name" value="PhoD"/>
    <property type="match status" value="1"/>
</dbReference>
<feature type="region of interest" description="Disordered" evidence="1">
    <location>
        <begin position="258"/>
        <end position="297"/>
    </location>
</feature>
<reference evidence="4 5" key="1">
    <citation type="submission" date="2016-10" db="EMBL/GenBank/DDBJ databases">
        <authorList>
            <person name="Cai Z."/>
        </authorList>
    </citation>
    <scope>NUCLEOTIDE SEQUENCE [LARGE SCALE GENOMIC DNA]</scope>
</reference>
<dbReference type="EMBL" id="FNXT01000138">
    <property type="protein sequence ID" value="SZX61370.1"/>
    <property type="molecule type" value="Genomic_DNA"/>
</dbReference>
<evidence type="ECO:0000313" key="5">
    <source>
        <dbReference type="Proteomes" id="UP000256970"/>
    </source>
</evidence>
<keyword evidence="2" id="KW-0812">Transmembrane</keyword>
<feature type="compositionally biased region" description="Low complexity" evidence="1">
    <location>
        <begin position="283"/>
        <end position="297"/>
    </location>
</feature>
<keyword evidence="2" id="KW-1133">Transmembrane helix</keyword>
<dbReference type="InterPro" id="IPR029052">
    <property type="entry name" value="Metallo-depent_PP-like"/>
</dbReference>
<dbReference type="InterPro" id="IPR038607">
    <property type="entry name" value="PhoD-like_sf"/>
</dbReference>
<proteinExistence type="predicted"/>
<dbReference type="Proteomes" id="UP000256970">
    <property type="component" value="Unassembled WGS sequence"/>
</dbReference>
<feature type="domain" description="PhoD-like phosphatase metallophosphatase" evidence="3">
    <location>
        <begin position="430"/>
        <end position="531"/>
    </location>
</feature>
<dbReference type="Gene3D" id="3.60.21.70">
    <property type="entry name" value="PhoD-like phosphatase"/>
    <property type="match status" value="1"/>
</dbReference>
<dbReference type="InterPro" id="IPR018946">
    <property type="entry name" value="PhoD-like_MPP"/>
</dbReference>
<evidence type="ECO:0000259" key="3">
    <source>
        <dbReference type="Pfam" id="PF09423"/>
    </source>
</evidence>
<dbReference type="PANTHER" id="PTHR33987">
    <property type="entry name" value="CALCINEURIN-LIKE METALLO-PHOSPHOESTERASE SUPERFAMILY PROTEIN"/>
    <property type="match status" value="1"/>
</dbReference>
<evidence type="ECO:0000256" key="1">
    <source>
        <dbReference type="SAM" id="MobiDB-lite"/>
    </source>
</evidence>
<name>A0A383V8T9_TETOB</name>
<dbReference type="PANTHER" id="PTHR33987:SF2">
    <property type="entry name" value="ALKALINE PHOSPHATASE D"/>
    <property type="match status" value="1"/>
</dbReference>
<accession>A0A383V8T9</accession>